<name>A0ABU6G1F3_9BACL</name>
<organism evidence="10 11">
    <name type="scientific">Paenibacillus alba</name>
    <dbReference type="NCBI Taxonomy" id="1197127"/>
    <lineage>
        <taxon>Bacteria</taxon>
        <taxon>Bacillati</taxon>
        <taxon>Bacillota</taxon>
        <taxon>Bacilli</taxon>
        <taxon>Bacillales</taxon>
        <taxon>Paenibacillaceae</taxon>
        <taxon>Paenibacillus</taxon>
    </lineage>
</organism>
<dbReference type="InterPro" id="IPR006102">
    <property type="entry name" value="Ig-like_GH2"/>
</dbReference>
<dbReference type="Gene3D" id="2.60.120.260">
    <property type="entry name" value="Galactose-binding domain-like"/>
    <property type="match status" value="1"/>
</dbReference>
<dbReference type="InterPro" id="IPR023230">
    <property type="entry name" value="Glyco_hydro_2_CS"/>
</dbReference>
<proteinExistence type="inferred from homology"/>
<dbReference type="InterPro" id="IPR011013">
    <property type="entry name" value="Gal_mutarotase_sf_dom"/>
</dbReference>
<dbReference type="Pfam" id="PF02837">
    <property type="entry name" value="Glyco_hydro_2_N"/>
    <property type="match status" value="1"/>
</dbReference>
<evidence type="ECO:0000256" key="6">
    <source>
        <dbReference type="ARBA" id="ARBA00023295"/>
    </source>
</evidence>
<comment type="similarity">
    <text evidence="2 8">Belongs to the glycosyl hydrolase 2 family.</text>
</comment>
<dbReference type="InterPro" id="IPR006101">
    <property type="entry name" value="Glyco_hydro_2"/>
</dbReference>
<gene>
    <name evidence="10" type="ORF">P4I72_11785</name>
</gene>
<dbReference type="InterPro" id="IPR050347">
    <property type="entry name" value="Bact_Beta-galactosidase"/>
</dbReference>
<evidence type="ECO:0000256" key="5">
    <source>
        <dbReference type="ARBA" id="ARBA00022801"/>
    </source>
</evidence>
<protein>
    <recommendedName>
        <fullName evidence="4 8">Beta-galactosidase</fullName>
        <ecNumber evidence="3 8">3.2.1.23</ecNumber>
    </recommendedName>
    <alternativeName>
        <fullName evidence="7 8">Lactase</fullName>
    </alternativeName>
</protein>
<evidence type="ECO:0000313" key="10">
    <source>
        <dbReference type="EMBL" id="MEC0227805.1"/>
    </source>
</evidence>
<dbReference type="EC" id="3.2.1.23" evidence="3 8"/>
<keyword evidence="5 8" id="KW-0378">Hydrolase</keyword>
<evidence type="ECO:0000256" key="8">
    <source>
        <dbReference type="RuleBase" id="RU361154"/>
    </source>
</evidence>
<keyword evidence="11" id="KW-1185">Reference proteome</keyword>
<comment type="catalytic activity">
    <reaction evidence="1 8">
        <text>Hydrolysis of terminal non-reducing beta-D-galactose residues in beta-D-galactosides.</text>
        <dbReference type="EC" id="3.2.1.23"/>
    </reaction>
</comment>
<dbReference type="PANTHER" id="PTHR46323:SF2">
    <property type="entry name" value="BETA-GALACTOSIDASE"/>
    <property type="match status" value="1"/>
</dbReference>
<dbReference type="InterPro" id="IPR014718">
    <property type="entry name" value="GH-type_carb-bd"/>
</dbReference>
<evidence type="ECO:0000256" key="1">
    <source>
        <dbReference type="ARBA" id="ARBA00001412"/>
    </source>
</evidence>
<dbReference type="InterPro" id="IPR006104">
    <property type="entry name" value="Glyco_hydro_2_N"/>
</dbReference>
<dbReference type="InterPro" id="IPR013783">
    <property type="entry name" value="Ig-like_fold"/>
</dbReference>
<dbReference type="PROSITE" id="PS00608">
    <property type="entry name" value="GLYCOSYL_HYDROL_F2_2"/>
    <property type="match status" value="1"/>
</dbReference>
<dbReference type="InterPro" id="IPR008979">
    <property type="entry name" value="Galactose-bd-like_sf"/>
</dbReference>
<dbReference type="GO" id="GO:0016787">
    <property type="term" value="F:hydrolase activity"/>
    <property type="evidence" value="ECO:0007669"/>
    <property type="project" value="UniProtKB-KW"/>
</dbReference>
<dbReference type="InterPro" id="IPR023232">
    <property type="entry name" value="Glyco_hydro_2_AS"/>
</dbReference>
<dbReference type="SUPFAM" id="SSF49785">
    <property type="entry name" value="Galactose-binding domain-like"/>
    <property type="match status" value="1"/>
</dbReference>
<evidence type="ECO:0000256" key="7">
    <source>
        <dbReference type="ARBA" id="ARBA00032230"/>
    </source>
</evidence>
<dbReference type="PANTHER" id="PTHR46323">
    <property type="entry name" value="BETA-GALACTOSIDASE"/>
    <property type="match status" value="1"/>
</dbReference>
<dbReference type="SUPFAM" id="SSF51445">
    <property type="entry name" value="(Trans)glycosidases"/>
    <property type="match status" value="1"/>
</dbReference>
<dbReference type="PRINTS" id="PR00132">
    <property type="entry name" value="GLHYDRLASE2"/>
</dbReference>
<sequence length="1012" mass="115653">MMDVLNITKYWEDLNVLQINREVPRAYYIPFANVEAAQTGKRGRSPYYQTLNGSWKFQYHRSVRDVQEGFYEEAADVSAWDSLIVPSCWQVNGYDQLHYTNIKYPFPCDPPYVPSNNPAGLYVREFNVSDRWEAKDKYIVFEGVNSCFYLWVNGQFAGYSQGSRNPAEFNISALIRNGRNRVAVMVLKWCDGTYLEDQDLWRYSGIFRDVYLLAREPVHIRDVFNKQEFSADYRKADLLTELETLGHCEVSVELKDAEENVVSSGKAIVDGKGVIKLEITDPVLWNAEKPYLYRLYVQSGEEVLQFRVGFRQVDIQDGVFQINGKVVKLKGVNRHDSHPVLGQTIPINHMIKDLKLMKKHNINTIRTSHYPSDSRFMDLCDEYGFYVIDEADLECHGMGDAGSWEDGPVHKLSQDPVWKPSFVDRAIRMVERDKNHPSIVMWSLGNESGYGANHIAMAEWIRSRDASIPIHYEGAAPHYKGDPSVACLDLESRMYASPKEIEAYAQDENNKKPLFLCEYSHAMGNGPGDLKDYWDVIYQYPKLIGGCVWEWSDHGIKSETPNGLPYFAYGGDFGDTPNDGNFCIDGLISPDRKPHTGLLELKKVIAPIRIEAHDLRIGEIKITNLYDFIDLSHVWIHWKVEQDGMTVQQGQIDLPEAAPQAVQIVTLPYKLPETSIGRYVLTFSCWLKEEMPWAEAGHEITFEQLDLPVTRVKDQQDVLSSTPLQAHQAGNLLTIEGFDFCHIFDMYDGTLHKISKHGVDMIQTPAQFTIWRAPTDNDKTVKEAWLEEGFDRTGMKIYGCEWTQTGKSSVEIKSSFSLGADSRFVIVRGEALWTVNGAGEIALQLQVKVAEELKTFLPRFGLQLTMPKGMEEVEYLGFGPHESYIDKRQSVKRGKYLLTVDEMFENYIMPQENGSRYGTEWAIVSNEQGMGLKLSAQEAFSFNAAHYTPEDLTETDHNYKLVRRKETIVHLDYRMSGVGSASCGPELLEPYRLDEKEFKFELSLLPICKEDE</sequence>
<dbReference type="InterPro" id="IPR032312">
    <property type="entry name" value="LacZ_4"/>
</dbReference>
<evidence type="ECO:0000256" key="4">
    <source>
        <dbReference type="ARBA" id="ARBA00013303"/>
    </source>
</evidence>
<dbReference type="Pfam" id="PF02836">
    <property type="entry name" value="Glyco_hydro_2_C"/>
    <property type="match status" value="1"/>
</dbReference>
<dbReference type="Pfam" id="PF16353">
    <property type="entry name" value="LacZ_4"/>
    <property type="match status" value="1"/>
</dbReference>
<evidence type="ECO:0000259" key="9">
    <source>
        <dbReference type="SMART" id="SM01038"/>
    </source>
</evidence>
<evidence type="ECO:0000256" key="3">
    <source>
        <dbReference type="ARBA" id="ARBA00012756"/>
    </source>
</evidence>
<dbReference type="SUPFAM" id="SSF49303">
    <property type="entry name" value="beta-Galactosidase/glucuronidase domain"/>
    <property type="match status" value="2"/>
</dbReference>
<dbReference type="InterPro" id="IPR036156">
    <property type="entry name" value="Beta-gal/glucu_dom_sf"/>
</dbReference>
<evidence type="ECO:0000256" key="2">
    <source>
        <dbReference type="ARBA" id="ARBA00007401"/>
    </source>
</evidence>
<feature type="domain" description="Beta galactosidase small chain/" evidence="9">
    <location>
        <begin position="734"/>
        <end position="1005"/>
    </location>
</feature>
<dbReference type="Pfam" id="PF02929">
    <property type="entry name" value="Bgal_small_N"/>
    <property type="match status" value="1"/>
</dbReference>
<reference evidence="10 11" key="1">
    <citation type="submission" date="2023-03" db="EMBL/GenBank/DDBJ databases">
        <title>Bacillus Genome Sequencing.</title>
        <authorList>
            <person name="Dunlap C."/>
        </authorList>
    </citation>
    <scope>NUCLEOTIDE SEQUENCE [LARGE SCALE GENOMIC DNA]</scope>
    <source>
        <strain evidence="10 11">BD-533</strain>
    </source>
</reference>
<dbReference type="InterPro" id="IPR006103">
    <property type="entry name" value="Glyco_hydro_2_cat"/>
</dbReference>
<dbReference type="SMART" id="SM01038">
    <property type="entry name" value="Bgal_small_N"/>
    <property type="match status" value="1"/>
</dbReference>
<dbReference type="Pfam" id="PF00703">
    <property type="entry name" value="Glyco_hydro_2"/>
    <property type="match status" value="1"/>
</dbReference>
<dbReference type="SUPFAM" id="SSF74650">
    <property type="entry name" value="Galactose mutarotase-like"/>
    <property type="match status" value="1"/>
</dbReference>
<dbReference type="Proteomes" id="UP001338137">
    <property type="component" value="Unassembled WGS sequence"/>
</dbReference>
<dbReference type="EMBL" id="JARLKY010000023">
    <property type="protein sequence ID" value="MEC0227805.1"/>
    <property type="molecule type" value="Genomic_DNA"/>
</dbReference>
<comment type="caution">
    <text evidence="10">The sequence shown here is derived from an EMBL/GenBank/DDBJ whole genome shotgun (WGS) entry which is preliminary data.</text>
</comment>
<keyword evidence="6 8" id="KW-0326">Glycosidase</keyword>
<dbReference type="InterPro" id="IPR017853">
    <property type="entry name" value="GH"/>
</dbReference>
<dbReference type="Gene3D" id="2.60.40.10">
    <property type="entry name" value="Immunoglobulins"/>
    <property type="match status" value="2"/>
</dbReference>
<accession>A0ABU6G1F3</accession>
<evidence type="ECO:0000313" key="11">
    <source>
        <dbReference type="Proteomes" id="UP001338137"/>
    </source>
</evidence>
<dbReference type="InterPro" id="IPR004199">
    <property type="entry name" value="B-gal_small/dom_5"/>
</dbReference>
<dbReference type="Gene3D" id="2.70.98.10">
    <property type="match status" value="1"/>
</dbReference>
<dbReference type="Gene3D" id="3.20.20.80">
    <property type="entry name" value="Glycosidases"/>
    <property type="match status" value="1"/>
</dbReference>
<dbReference type="PROSITE" id="PS00719">
    <property type="entry name" value="GLYCOSYL_HYDROL_F2_1"/>
    <property type="match status" value="1"/>
</dbReference>